<keyword evidence="3" id="KW-1185">Reference proteome</keyword>
<sequence length="169" mass="18818">MVSPKTVGGARKKSTRGKSHHSPSHDDVMLYDANNTYASVAVPTSVISSRQLQQLKTSDCEFSFFLQAADKAARQQAKNWDALEGHPVEQVALKYKDAVFRNELPSTPPTRTIDLEAKIQLTDSSPVPRKQFRLSNEQKEAVREWTKKMLAAGIIRPSKSPFSSPTFCV</sequence>
<protein>
    <submittedName>
        <fullName evidence="2">Uncharacterized protein</fullName>
    </submittedName>
</protein>
<dbReference type="AlphaFoldDB" id="A0A976NYK8"/>
<dbReference type="KEGG" id="blac:94351177"/>
<name>A0A976NYK8_BRELC</name>
<dbReference type="OrthoDB" id="773199at2759"/>
<dbReference type="SUPFAM" id="SSF56672">
    <property type="entry name" value="DNA/RNA polymerases"/>
    <property type="match status" value="1"/>
</dbReference>
<gene>
    <name evidence="2" type="ORF">CCR75_007445</name>
</gene>
<comment type="caution">
    <text evidence="2">The sequence shown here is derived from an EMBL/GenBank/DDBJ whole genome shotgun (WGS) entry which is preliminary data.</text>
</comment>
<dbReference type="InterPro" id="IPR043502">
    <property type="entry name" value="DNA/RNA_pol_sf"/>
</dbReference>
<reference evidence="2 3" key="1">
    <citation type="journal article" date="2021" name="Genome Biol.">
        <title>AFLAP: assembly-free linkage analysis pipeline using k-mers from genome sequencing data.</title>
        <authorList>
            <person name="Fletcher K."/>
            <person name="Zhang L."/>
            <person name="Gil J."/>
            <person name="Han R."/>
            <person name="Cavanaugh K."/>
            <person name="Michelmore R."/>
        </authorList>
    </citation>
    <scope>NUCLEOTIDE SEQUENCE [LARGE SCALE GENOMIC DNA]</scope>
    <source>
        <strain evidence="2 3">SF5</strain>
    </source>
</reference>
<dbReference type="Gene3D" id="3.10.10.10">
    <property type="entry name" value="HIV Type 1 Reverse Transcriptase, subunit A, domain 1"/>
    <property type="match status" value="1"/>
</dbReference>
<evidence type="ECO:0000256" key="1">
    <source>
        <dbReference type="SAM" id="MobiDB-lite"/>
    </source>
</evidence>
<organism evidence="2 3">
    <name type="scientific">Bremia lactucae</name>
    <name type="common">Lettuce downy mildew</name>
    <dbReference type="NCBI Taxonomy" id="4779"/>
    <lineage>
        <taxon>Eukaryota</taxon>
        <taxon>Sar</taxon>
        <taxon>Stramenopiles</taxon>
        <taxon>Oomycota</taxon>
        <taxon>Peronosporomycetes</taxon>
        <taxon>Peronosporales</taxon>
        <taxon>Peronosporaceae</taxon>
        <taxon>Bremia</taxon>
    </lineage>
</organism>
<dbReference type="GeneID" id="94351177"/>
<feature type="compositionally biased region" description="Basic residues" evidence="1">
    <location>
        <begin position="10"/>
        <end position="22"/>
    </location>
</feature>
<evidence type="ECO:0000313" key="2">
    <source>
        <dbReference type="EMBL" id="TDH72656.1"/>
    </source>
</evidence>
<dbReference type="Proteomes" id="UP000294530">
    <property type="component" value="Unassembled WGS sequence"/>
</dbReference>
<feature type="region of interest" description="Disordered" evidence="1">
    <location>
        <begin position="1"/>
        <end position="28"/>
    </location>
</feature>
<dbReference type="RefSeq" id="XP_067822155.1">
    <property type="nucleotide sequence ID" value="XM_067965506.1"/>
</dbReference>
<evidence type="ECO:0000313" key="3">
    <source>
        <dbReference type="Proteomes" id="UP000294530"/>
    </source>
</evidence>
<dbReference type="EMBL" id="SHOA02000012">
    <property type="protein sequence ID" value="TDH72656.1"/>
    <property type="molecule type" value="Genomic_DNA"/>
</dbReference>
<proteinExistence type="predicted"/>
<accession>A0A976NYK8</accession>